<name>A0ABS8YZS1_9RHOB</name>
<feature type="non-terminal residue" evidence="2">
    <location>
        <position position="1"/>
    </location>
</feature>
<keyword evidence="1" id="KW-0472">Membrane</keyword>
<dbReference type="RefSeq" id="WP_233678194.1">
    <property type="nucleotide sequence ID" value="NZ_JAJUOS010000088.1"/>
</dbReference>
<evidence type="ECO:0000313" key="3">
    <source>
        <dbReference type="Proteomes" id="UP001521181"/>
    </source>
</evidence>
<organism evidence="2 3">
    <name type="scientific">Rhodobacter flavimaris</name>
    <dbReference type="NCBI Taxonomy" id="2907145"/>
    <lineage>
        <taxon>Bacteria</taxon>
        <taxon>Pseudomonadati</taxon>
        <taxon>Pseudomonadota</taxon>
        <taxon>Alphaproteobacteria</taxon>
        <taxon>Rhodobacterales</taxon>
        <taxon>Rhodobacter group</taxon>
        <taxon>Rhodobacter</taxon>
    </lineage>
</organism>
<dbReference type="EMBL" id="JAJUOS010000088">
    <property type="protein sequence ID" value="MCE5975292.1"/>
    <property type="molecule type" value="Genomic_DNA"/>
</dbReference>
<reference evidence="2 3" key="1">
    <citation type="submission" date="2021-12" db="EMBL/GenBank/DDBJ databases">
        <title>Sinirhodobacter sp. WL0062 is a bacterium isolated from seawater.</title>
        <authorList>
            <person name="Wang L."/>
            <person name="He W."/>
            <person name="Zhang D.-F."/>
        </authorList>
    </citation>
    <scope>NUCLEOTIDE SEQUENCE [LARGE SCALE GENOMIC DNA]</scope>
    <source>
        <strain evidence="2 3">WL0062</strain>
    </source>
</reference>
<proteinExistence type="predicted"/>
<evidence type="ECO:0000313" key="2">
    <source>
        <dbReference type="EMBL" id="MCE5975292.1"/>
    </source>
</evidence>
<keyword evidence="1" id="KW-0812">Transmembrane</keyword>
<sequence length="92" mass="9870">ERLVAQGFELADRIPTIDRSFVLVESEAISRAQRVYVVLNALGAWLPFIAVGLFAAGVYAARNRRRALLRGSLGVVAAMVVLGAGLALARTF</sequence>
<keyword evidence="3" id="KW-1185">Reference proteome</keyword>
<evidence type="ECO:0000256" key="1">
    <source>
        <dbReference type="SAM" id="Phobius"/>
    </source>
</evidence>
<comment type="caution">
    <text evidence="2">The sequence shown here is derived from an EMBL/GenBank/DDBJ whole genome shotgun (WGS) entry which is preliminary data.</text>
</comment>
<keyword evidence="1" id="KW-1133">Transmembrane helix</keyword>
<feature type="non-terminal residue" evidence="2">
    <location>
        <position position="92"/>
    </location>
</feature>
<dbReference type="Proteomes" id="UP001521181">
    <property type="component" value="Unassembled WGS sequence"/>
</dbReference>
<gene>
    <name evidence="2" type="ORF">LZA78_17750</name>
</gene>
<accession>A0ABS8YZS1</accession>
<feature type="transmembrane region" description="Helical" evidence="1">
    <location>
        <begin position="35"/>
        <end position="60"/>
    </location>
</feature>
<feature type="transmembrane region" description="Helical" evidence="1">
    <location>
        <begin position="67"/>
        <end position="89"/>
    </location>
</feature>
<protein>
    <submittedName>
        <fullName evidence="2">Uncharacterized protein</fullName>
    </submittedName>
</protein>